<evidence type="ECO:0000313" key="3">
    <source>
        <dbReference type="EnsemblMetazoa" id="G25069.1:cds"/>
    </source>
</evidence>
<keyword evidence="2" id="KW-0472">Membrane</keyword>
<feature type="compositionally biased region" description="Polar residues" evidence="1">
    <location>
        <begin position="377"/>
        <end position="394"/>
    </location>
</feature>
<dbReference type="PANTHER" id="PTHR11360">
    <property type="entry name" value="MONOCARBOXYLATE TRANSPORTER"/>
    <property type="match status" value="1"/>
</dbReference>
<evidence type="ECO:0000256" key="2">
    <source>
        <dbReference type="SAM" id="Phobius"/>
    </source>
</evidence>
<dbReference type="InterPro" id="IPR011701">
    <property type="entry name" value="MFS"/>
</dbReference>
<accession>A0A8W8KY19</accession>
<feature type="region of interest" description="Disordered" evidence="1">
    <location>
        <begin position="323"/>
        <end position="362"/>
    </location>
</feature>
<dbReference type="PANTHER" id="PTHR11360:SF284">
    <property type="entry name" value="EG:103B4.3 PROTEIN-RELATED"/>
    <property type="match status" value="1"/>
</dbReference>
<dbReference type="CDD" id="cd17352">
    <property type="entry name" value="MFS_MCT_SLC16"/>
    <property type="match status" value="1"/>
</dbReference>
<dbReference type="Pfam" id="PF07690">
    <property type="entry name" value="MFS_1"/>
    <property type="match status" value="2"/>
</dbReference>
<feature type="transmembrane region" description="Helical" evidence="2">
    <location>
        <begin position="607"/>
        <end position="626"/>
    </location>
</feature>
<feature type="transmembrane region" description="Helical" evidence="2">
    <location>
        <begin position="104"/>
        <end position="123"/>
    </location>
</feature>
<keyword evidence="2" id="KW-1133">Transmembrane helix</keyword>
<evidence type="ECO:0000256" key="1">
    <source>
        <dbReference type="SAM" id="MobiDB-lite"/>
    </source>
</evidence>
<feature type="transmembrane region" description="Helical" evidence="2">
    <location>
        <begin position="638"/>
        <end position="659"/>
    </location>
</feature>
<name>A0A8W8KY19_MAGGI</name>
<dbReference type="EnsemblMetazoa" id="G25069.1">
    <property type="protein sequence ID" value="G25069.1:cds"/>
    <property type="gene ID" value="G25069"/>
</dbReference>
<feature type="transmembrane region" description="Helical" evidence="2">
    <location>
        <begin position="75"/>
        <end position="97"/>
    </location>
</feature>
<feature type="transmembrane region" description="Helical" evidence="2">
    <location>
        <begin position="475"/>
        <end position="496"/>
    </location>
</feature>
<sequence length="696" mass="76675">MTGTKFLDNISDKDIEIEPEPEPRAKSRCPDGGWGWVIVFGAFVCNVIVDGICFTFGIYVQNIIDYYGEDESKSVLVGSLLVGCYLLAGPLVSALANKFGCRKVTILGSIVTALGFLVSTLAPSIEVLMFLYGVVGGIGMGLIYLPSIVIIGYWFERKRAFATGIAVCGSGIGAVLFSQINKKLLEEYSWKQSLVIVAGIVLNCAVCGALFRPIASVSKKRMKRGIVTRGSIMKALIAEKERQRTISNGSLDNCIITKDNRLIKIDKIDLRNKSVSYINRLKKELGFSSGSLNRSKNSLIITPVGYNNNMIINIVESVPTTPVQEKKDLTSTPVRSTRRKRDFERRRDSGNGSGNIVPDTPAPENLMEMLEKEESALSRQSSFVSRNNEESSNLLDPKSIKQTHYLGRSSSSVRSSANTYLSPESLMTSLNSSVRFAGEVTIDEIEEYSSQREIPGWCLYVSNLFDLSLLKEKAFVLYAFTSFLSMLGFFIPYFFVPMKMMNMMKGKAEAEFSDDSTFILSILGISTTIGRVLIGWVADRPWSNTYFINNGSMVLAGLVTVVCPFLDGNAQMTIFAVGFGFFTAGFLSLRSIVLVDLIGLDRLTSSFGLLLLFQGIASIAGSPIAGRIMGCTGSIDSVFYLSGSLLTFAGVLGCFMPMLKPRDVHSHFDEEEMVDYPMNSELEMIEQLHENRRIIN</sequence>
<dbReference type="Gene3D" id="1.20.1250.20">
    <property type="entry name" value="MFS general substrate transporter like domains"/>
    <property type="match status" value="2"/>
</dbReference>
<dbReference type="SUPFAM" id="SSF103473">
    <property type="entry name" value="MFS general substrate transporter"/>
    <property type="match status" value="1"/>
</dbReference>
<keyword evidence="2" id="KW-0812">Transmembrane</keyword>
<dbReference type="AlphaFoldDB" id="A0A8W8KY19"/>
<dbReference type="InterPro" id="IPR050327">
    <property type="entry name" value="Proton-linked_MCT"/>
</dbReference>
<dbReference type="Proteomes" id="UP000005408">
    <property type="component" value="Unassembled WGS sequence"/>
</dbReference>
<reference evidence="3" key="1">
    <citation type="submission" date="2022-08" db="UniProtKB">
        <authorList>
            <consortium name="EnsemblMetazoa"/>
        </authorList>
    </citation>
    <scope>IDENTIFICATION</scope>
    <source>
        <strain evidence="3">05x7-T-G4-1.051#20</strain>
    </source>
</reference>
<feature type="transmembrane region" description="Helical" evidence="2">
    <location>
        <begin position="161"/>
        <end position="180"/>
    </location>
</feature>
<feature type="transmembrane region" description="Helical" evidence="2">
    <location>
        <begin position="516"/>
        <end position="534"/>
    </location>
</feature>
<dbReference type="InterPro" id="IPR036259">
    <property type="entry name" value="MFS_trans_sf"/>
</dbReference>
<protein>
    <recommendedName>
        <fullName evidence="5">Monocarboxylate transporter 12</fullName>
    </recommendedName>
</protein>
<keyword evidence="4" id="KW-1185">Reference proteome</keyword>
<organism evidence="3 4">
    <name type="scientific">Magallana gigas</name>
    <name type="common">Pacific oyster</name>
    <name type="synonym">Crassostrea gigas</name>
    <dbReference type="NCBI Taxonomy" id="29159"/>
    <lineage>
        <taxon>Eukaryota</taxon>
        <taxon>Metazoa</taxon>
        <taxon>Spiralia</taxon>
        <taxon>Lophotrochozoa</taxon>
        <taxon>Mollusca</taxon>
        <taxon>Bivalvia</taxon>
        <taxon>Autobranchia</taxon>
        <taxon>Pteriomorphia</taxon>
        <taxon>Ostreida</taxon>
        <taxon>Ostreoidea</taxon>
        <taxon>Ostreidae</taxon>
        <taxon>Magallana</taxon>
    </lineage>
</organism>
<evidence type="ECO:0008006" key="5">
    <source>
        <dbReference type="Google" id="ProtNLM"/>
    </source>
</evidence>
<feature type="transmembrane region" description="Helical" evidence="2">
    <location>
        <begin position="34"/>
        <end position="60"/>
    </location>
</feature>
<feature type="transmembrane region" description="Helical" evidence="2">
    <location>
        <begin position="129"/>
        <end position="154"/>
    </location>
</feature>
<feature type="transmembrane region" description="Helical" evidence="2">
    <location>
        <begin position="546"/>
        <end position="566"/>
    </location>
</feature>
<feature type="transmembrane region" description="Helical" evidence="2">
    <location>
        <begin position="192"/>
        <end position="214"/>
    </location>
</feature>
<proteinExistence type="predicted"/>
<dbReference type="GO" id="GO:0008028">
    <property type="term" value="F:monocarboxylic acid transmembrane transporter activity"/>
    <property type="evidence" value="ECO:0007669"/>
    <property type="project" value="TreeGrafter"/>
</dbReference>
<feature type="region of interest" description="Disordered" evidence="1">
    <location>
        <begin position="377"/>
        <end position="397"/>
    </location>
</feature>
<feature type="transmembrane region" description="Helical" evidence="2">
    <location>
        <begin position="572"/>
        <end position="595"/>
    </location>
</feature>
<evidence type="ECO:0000313" key="4">
    <source>
        <dbReference type="Proteomes" id="UP000005408"/>
    </source>
</evidence>